<comment type="caution">
    <text evidence="3">The sequence shown here is derived from an EMBL/GenBank/DDBJ whole genome shotgun (WGS) entry which is preliminary data.</text>
</comment>
<dbReference type="EMBL" id="JAWJZI010000002">
    <property type="protein sequence ID" value="MDV5168567.1"/>
    <property type="molecule type" value="Genomic_DNA"/>
</dbReference>
<keyword evidence="4" id="KW-1185">Reference proteome</keyword>
<feature type="transmembrane region" description="Helical" evidence="2">
    <location>
        <begin position="33"/>
        <end position="49"/>
    </location>
</feature>
<protein>
    <submittedName>
        <fullName evidence="3">Uncharacterized protein</fullName>
    </submittedName>
</protein>
<sequence>MKIRNYALPLLTSALLVLFYSLSSTFGQGLLGFVILAAGLAGFTLLTAFKSAENRDGKQISGMPGHVLRGQALPAQGSGKQ</sequence>
<dbReference type="RefSeq" id="WP_317521287.1">
    <property type="nucleotide sequence ID" value="NZ_JAWJZI010000002.1"/>
</dbReference>
<dbReference type="Proteomes" id="UP001186452">
    <property type="component" value="Unassembled WGS sequence"/>
</dbReference>
<keyword evidence="2" id="KW-1133">Transmembrane helix</keyword>
<reference evidence="3 4" key="1">
    <citation type="submission" date="2023-10" db="EMBL/GenBank/DDBJ databases">
        <title>Marine bacteria isolated from horseshoe crab.</title>
        <authorList>
            <person name="Cheng T.H."/>
        </authorList>
    </citation>
    <scope>NUCLEOTIDE SEQUENCE [LARGE SCALE GENOMIC DNA]</scope>
    <source>
        <strain evidence="3 4">HSC6</strain>
    </source>
</reference>
<evidence type="ECO:0000313" key="3">
    <source>
        <dbReference type="EMBL" id="MDV5168567.1"/>
    </source>
</evidence>
<gene>
    <name evidence="3" type="ORF">R2X38_06095</name>
</gene>
<feature type="region of interest" description="Disordered" evidence="1">
    <location>
        <begin position="60"/>
        <end position="81"/>
    </location>
</feature>
<evidence type="ECO:0000256" key="2">
    <source>
        <dbReference type="SAM" id="Phobius"/>
    </source>
</evidence>
<organism evidence="3 4">
    <name type="scientific">Photobacterium rosenbergii</name>
    <dbReference type="NCBI Taxonomy" id="294936"/>
    <lineage>
        <taxon>Bacteria</taxon>
        <taxon>Pseudomonadati</taxon>
        <taxon>Pseudomonadota</taxon>
        <taxon>Gammaproteobacteria</taxon>
        <taxon>Vibrionales</taxon>
        <taxon>Vibrionaceae</taxon>
        <taxon>Photobacterium</taxon>
    </lineage>
</organism>
<keyword evidence="2" id="KW-0472">Membrane</keyword>
<proteinExistence type="predicted"/>
<keyword evidence="2" id="KW-0812">Transmembrane</keyword>
<accession>A0ABU3ZEP7</accession>
<evidence type="ECO:0000313" key="4">
    <source>
        <dbReference type="Proteomes" id="UP001186452"/>
    </source>
</evidence>
<name>A0ABU3ZEP7_9GAMM</name>
<evidence type="ECO:0000256" key="1">
    <source>
        <dbReference type="SAM" id="MobiDB-lite"/>
    </source>
</evidence>